<dbReference type="InterPro" id="IPR001133">
    <property type="entry name" value="NADH_UbQ_OxRdtase_chain4L/K"/>
</dbReference>
<accession>D8TFB8</accession>
<feature type="compositionally biased region" description="Pro residues" evidence="5">
    <location>
        <begin position="29"/>
        <end position="38"/>
    </location>
</feature>
<reference evidence="6 7" key="1">
    <citation type="journal article" date="2011" name="Science">
        <title>The Selaginella genome identifies genetic changes associated with the evolution of vascular plants.</title>
        <authorList>
            <person name="Banks J.A."/>
            <person name="Nishiyama T."/>
            <person name="Hasebe M."/>
            <person name="Bowman J.L."/>
            <person name="Gribskov M."/>
            <person name="dePamphilis C."/>
            <person name="Albert V.A."/>
            <person name="Aono N."/>
            <person name="Aoyama T."/>
            <person name="Ambrose B.A."/>
            <person name="Ashton N.W."/>
            <person name="Axtell M.J."/>
            <person name="Barker E."/>
            <person name="Barker M.S."/>
            <person name="Bennetzen J.L."/>
            <person name="Bonawitz N.D."/>
            <person name="Chapple C."/>
            <person name="Cheng C."/>
            <person name="Correa L.G."/>
            <person name="Dacre M."/>
            <person name="DeBarry J."/>
            <person name="Dreyer I."/>
            <person name="Elias M."/>
            <person name="Engstrom E.M."/>
            <person name="Estelle M."/>
            <person name="Feng L."/>
            <person name="Finet C."/>
            <person name="Floyd S.K."/>
            <person name="Frommer W.B."/>
            <person name="Fujita T."/>
            <person name="Gramzow L."/>
            <person name="Gutensohn M."/>
            <person name="Harholt J."/>
            <person name="Hattori M."/>
            <person name="Heyl A."/>
            <person name="Hirai T."/>
            <person name="Hiwatashi Y."/>
            <person name="Ishikawa M."/>
            <person name="Iwata M."/>
            <person name="Karol K.G."/>
            <person name="Koehler B."/>
            <person name="Kolukisaoglu U."/>
            <person name="Kubo M."/>
            <person name="Kurata T."/>
            <person name="Lalonde S."/>
            <person name="Li K."/>
            <person name="Li Y."/>
            <person name="Litt A."/>
            <person name="Lyons E."/>
            <person name="Manning G."/>
            <person name="Maruyama T."/>
            <person name="Michael T.P."/>
            <person name="Mikami K."/>
            <person name="Miyazaki S."/>
            <person name="Morinaga S."/>
            <person name="Murata T."/>
            <person name="Mueller-Roeber B."/>
            <person name="Nelson D.R."/>
            <person name="Obara M."/>
            <person name="Oguri Y."/>
            <person name="Olmstead R.G."/>
            <person name="Onodera N."/>
            <person name="Petersen B.L."/>
            <person name="Pils B."/>
            <person name="Prigge M."/>
            <person name="Rensing S.A."/>
            <person name="Riano-Pachon D.M."/>
            <person name="Roberts A.W."/>
            <person name="Sato Y."/>
            <person name="Scheller H.V."/>
            <person name="Schulz B."/>
            <person name="Schulz C."/>
            <person name="Shakirov E.V."/>
            <person name="Shibagaki N."/>
            <person name="Shinohara N."/>
            <person name="Shippen D.E."/>
            <person name="Soerensen I."/>
            <person name="Sotooka R."/>
            <person name="Sugimoto N."/>
            <person name="Sugita M."/>
            <person name="Sumikawa N."/>
            <person name="Tanurdzic M."/>
            <person name="Theissen G."/>
            <person name="Ulvskov P."/>
            <person name="Wakazuki S."/>
            <person name="Weng J.K."/>
            <person name="Willats W.W."/>
            <person name="Wipf D."/>
            <person name="Wolf P.G."/>
            <person name="Yang L."/>
            <person name="Zimmer A.D."/>
            <person name="Zhu Q."/>
            <person name="Mitros T."/>
            <person name="Hellsten U."/>
            <person name="Loque D."/>
            <person name="Otillar R."/>
            <person name="Salamov A."/>
            <person name="Schmutz J."/>
            <person name="Shapiro H."/>
            <person name="Lindquist E."/>
            <person name="Lucas S."/>
            <person name="Rokhsar D."/>
            <person name="Grigoriev I.V."/>
        </authorList>
    </citation>
    <scope>NUCLEOTIDE SEQUENCE [LARGE SCALE GENOMIC DNA]</scope>
</reference>
<dbReference type="EMBL" id="GL377777">
    <property type="protein sequence ID" value="EFJ04643.1"/>
    <property type="molecule type" value="Genomic_DNA"/>
</dbReference>
<keyword evidence="7" id="KW-1185">Reference proteome</keyword>
<evidence type="ECO:0000256" key="5">
    <source>
        <dbReference type="SAM" id="MobiDB-lite"/>
    </source>
</evidence>
<keyword evidence="2" id="KW-0813">Transport</keyword>
<feature type="compositionally biased region" description="Polar residues" evidence="5">
    <location>
        <begin position="1"/>
        <end position="16"/>
    </location>
</feature>
<organism evidence="7">
    <name type="scientific">Selaginella moellendorffii</name>
    <name type="common">Spikemoss</name>
    <dbReference type="NCBI Taxonomy" id="88036"/>
    <lineage>
        <taxon>Eukaryota</taxon>
        <taxon>Viridiplantae</taxon>
        <taxon>Streptophyta</taxon>
        <taxon>Embryophyta</taxon>
        <taxon>Tracheophyta</taxon>
        <taxon>Lycopodiopsida</taxon>
        <taxon>Selaginellales</taxon>
        <taxon>Selaginellaceae</taxon>
        <taxon>Selaginella</taxon>
    </lineage>
</organism>
<gene>
    <name evidence="6" type="ORF">SELMODRAFT_138426</name>
</gene>
<evidence type="ECO:0000313" key="6">
    <source>
        <dbReference type="EMBL" id="EFJ04643.1"/>
    </source>
</evidence>
<evidence type="ECO:0000256" key="2">
    <source>
        <dbReference type="ARBA" id="ARBA00022448"/>
    </source>
</evidence>
<dbReference type="STRING" id="88036.D8TFB8"/>
<keyword evidence="4" id="KW-0520">NAD</keyword>
<evidence type="ECO:0000256" key="4">
    <source>
        <dbReference type="ARBA" id="ARBA00023027"/>
    </source>
</evidence>
<comment type="similarity">
    <text evidence="1">Belongs to the complex I subunit 4L family.</text>
</comment>
<dbReference type="eggNOG" id="KOG4669">
    <property type="taxonomic scope" value="Eukaryota"/>
</dbReference>
<feature type="region of interest" description="Disordered" evidence="5">
    <location>
        <begin position="1"/>
        <end position="61"/>
    </location>
</feature>
<dbReference type="GO" id="GO:0016651">
    <property type="term" value="F:oxidoreductase activity, acting on NAD(P)H"/>
    <property type="evidence" value="ECO:0007669"/>
    <property type="project" value="InterPro"/>
</dbReference>
<evidence type="ECO:0000313" key="7">
    <source>
        <dbReference type="Proteomes" id="UP000001514"/>
    </source>
</evidence>
<evidence type="ECO:0000256" key="1">
    <source>
        <dbReference type="ARBA" id="ARBA00010519"/>
    </source>
</evidence>
<proteinExistence type="inferred from homology"/>
<dbReference type="Proteomes" id="UP000001514">
    <property type="component" value="Unassembled WGS sequence"/>
</dbReference>
<dbReference type="KEGG" id="smo:SELMODRAFT_138426"/>
<dbReference type="AlphaFoldDB" id="D8TFB8"/>
<dbReference type="Gramene" id="EFJ04643">
    <property type="protein sequence ID" value="EFJ04643"/>
    <property type="gene ID" value="SELMODRAFT_138426"/>
</dbReference>
<dbReference type="PANTHER" id="PTHR11434:SF21">
    <property type="entry name" value="NADH DEHYDROGENASE SUBUNIT 4L-RELATED"/>
    <property type="match status" value="1"/>
</dbReference>
<keyword evidence="3" id="KW-1278">Translocase</keyword>
<dbReference type="PANTHER" id="PTHR11434">
    <property type="entry name" value="NADH-UBIQUINONE OXIDOREDUCTASE SUBUNIT ND4L"/>
    <property type="match status" value="1"/>
</dbReference>
<evidence type="ECO:0000256" key="3">
    <source>
        <dbReference type="ARBA" id="ARBA00022967"/>
    </source>
</evidence>
<name>D8TFB8_SELML</name>
<protein>
    <submittedName>
        <fullName evidence="6">Uncharacterized protein</fullName>
    </submittedName>
</protein>
<dbReference type="FunCoup" id="D8TFB8">
    <property type="interactions" value="45"/>
</dbReference>
<dbReference type="InParanoid" id="D8TFB8"/>
<sequence length="104" mass="10304">MADGTTAVNYPTSPTIPSLPAIGGVPPNSQNPPTPPTPTESMPPAANTNSPVFPVLLDDTMGQSPASSTLAVAAADSAMGPAIPATTHRTRGTMAVEHATGTKG</sequence>
<dbReference type="GO" id="GO:0042773">
    <property type="term" value="P:ATP synthesis coupled electron transport"/>
    <property type="evidence" value="ECO:0007669"/>
    <property type="project" value="InterPro"/>
</dbReference>
<feature type="region of interest" description="Disordered" evidence="5">
    <location>
        <begin position="81"/>
        <end position="104"/>
    </location>
</feature>
<dbReference type="GO" id="GO:0030964">
    <property type="term" value="C:NADH dehydrogenase complex"/>
    <property type="evidence" value="ECO:0000318"/>
    <property type="project" value="GO_Central"/>
</dbReference>
<dbReference type="HOGENOM" id="CLU_2254832_0_0_1"/>